<name>A0A292YKW1_9BACL</name>
<dbReference type="Proteomes" id="UP000217785">
    <property type="component" value="Unassembled WGS sequence"/>
</dbReference>
<dbReference type="PROSITE" id="PS51272">
    <property type="entry name" value="SLH"/>
    <property type="match status" value="3"/>
</dbReference>
<keyword evidence="4" id="KW-1185">Reference proteome</keyword>
<dbReference type="RefSeq" id="WP_165912713.1">
    <property type="nucleotide sequence ID" value="NZ_BDUF01000023.1"/>
</dbReference>
<feature type="domain" description="SLH" evidence="2">
    <location>
        <begin position="559"/>
        <end position="619"/>
    </location>
</feature>
<dbReference type="Pfam" id="PF16244">
    <property type="entry name" value="DUF4901"/>
    <property type="match status" value="2"/>
</dbReference>
<evidence type="ECO:0000259" key="2">
    <source>
        <dbReference type="PROSITE" id="PS51272"/>
    </source>
</evidence>
<keyword evidence="1" id="KW-0732">Signal</keyword>
<evidence type="ECO:0000313" key="3">
    <source>
        <dbReference type="EMBL" id="GAX89549.1"/>
    </source>
</evidence>
<gene>
    <name evidence="3" type="ORF">EFBL_1173</name>
</gene>
<evidence type="ECO:0000256" key="1">
    <source>
        <dbReference type="SAM" id="SignalP"/>
    </source>
</evidence>
<evidence type="ECO:0000313" key="4">
    <source>
        <dbReference type="Proteomes" id="UP000217785"/>
    </source>
</evidence>
<protein>
    <recommendedName>
        <fullName evidence="2">SLH domain-containing protein</fullName>
    </recommendedName>
</protein>
<feature type="signal peptide" evidence="1">
    <location>
        <begin position="1"/>
        <end position="24"/>
    </location>
</feature>
<comment type="caution">
    <text evidence="3">The sequence shown here is derived from an EMBL/GenBank/DDBJ whole genome shotgun (WGS) entry which is preliminary data.</text>
</comment>
<feature type="domain" description="SLH" evidence="2">
    <location>
        <begin position="685"/>
        <end position="747"/>
    </location>
</feature>
<reference evidence="4" key="1">
    <citation type="submission" date="2017-07" db="EMBL/GenBank/DDBJ databases">
        <title>Draft genome sequence of Effusibacillus lacus strain skLN1.</title>
        <authorList>
            <person name="Watanabe M."/>
            <person name="Kojima H."/>
            <person name="Fukui M."/>
        </authorList>
    </citation>
    <scope>NUCLEOTIDE SEQUENCE [LARGE SCALE GENOMIC DNA]</scope>
    <source>
        <strain evidence="4">skLN1</strain>
    </source>
</reference>
<dbReference type="Pfam" id="PF00395">
    <property type="entry name" value="SLH"/>
    <property type="match status" value="3"/>
</dbReference>
<dbReference type="AlphaFoldDB" id="A0A292YKW1"/>
<feature type="domain" description="SLH" evidence="2">
    <location>
        <begin position="621"/>
        <end position="683"/>
    </location>
</feature>
<feature type="chain" id="PRO_5038553788" description="SLH domain-containing protein" evidence="1">
    <location>
        <begin position="25"/>
        <end position="752"/>
    </location>
</feature>
<sequence length="752" mass="84913">MKKFKRTTAVALTLGMLFTSVPYAALAESPAATASTMTQEEAVNVVKKFVSIPEDYKVLNVSFHDAKDGYGPYGRNSAWMITFGKEERYERGNIHAVVDAAKGIVVNLDFFQQDDSTIENSITRDEARTRALEFLKKLAPDKANQVKEAELQEKYYAYGPYGRSAMEMFRFERVVNGIPYPADGITIRVNGKGELRGYNYNWSDNMQFPDLQASVDAAKAREVFKSSLNLQLQYQRIYKPYAWDEIESQLLYGPWDTYGMGSPFPMIDAAKGEAIGMDGKPVPAKPAMEFKPLADKPGAPKAAKELTREEAQAIVDSYNLDLKGYTLETVNFENYKDRNLMWRFHYRMGDPKDYKTMKNITVAIDAKTGELREYYRNEWREGPEEMPKDPKVTREQAKSRAIEFLKSALPTQIDKIALNPAFELSLNSNPKMGLGYPFHSFEFVRLVNGVPDREGGARVVIDPNTGEIREFSAGWGWNDNVKYQPKENVLDLETAKNKYVEKYKLRLQYMAIYDKGQTPYEPGKPSGVALVYAPASFGNMQMLNAVTGEWVTLYGEAPAEPVEINDIQGHWAEKQLRYLADRGVFKVKDGKLEPEGTVTRGDMVKYLLLSMDGPRPFEQKAAASFGDVGKDHPNYNYIEEAAARKWIDKNVKNFRPEDPVTREELSDMVTAVLGYAKLADAKQAFVNHFPDVANDGPYMGDIAIVNALGIMSGWEGKFSPKQSVTKAQAAVVLTKMLDHVKEKNQYPYFMTK</sequence>
<proteinExistence type="predicted"/>
<accession>A0A292YKW1</accession>
<dbReference type="EMBL" id="BDUF01000023">
    <property type="protein sequence ID" value="GAX89549.1"/>
    <property type="molecule type" value="Genomic_DNA"/>
</dbReference>
<dbReference type="InterPro" id="IPR001119">
    <property type="entry name" value="SLH_dom"/>
</dbReference>
<dbReference type="InterPro" id="IPR032599">
    <property type="entry name" value="YcdB/YcdC_rep_domain"/>
</dbReference>
<organism evidence="3 4">
    <name type="scientific">Effusibacillus lacus</name>
    <dbReference type="NCBI Taxonomy" id="1348429"/>
    <lineage>
        <taxon>Bacteria</taxon>
        <taxon>Bacillati</taxon>
        <taxon>Bacillota</taxon>
        <taxon>Bacilli</taxon>
        <taxon>Bacillales</taxon>
        <taxon>Alicyclobacillaceae</taxon>
        <taxon>Effusibacillus</taxon>
    </lineage>
</organism>